<accession>A0AAD6PTC5</accession>
<sequence length="89" mass="10025">MAECDIRVLQLCWCPDEIVDIDLLNFGWDSKFGLTYGIQTGTERRLDHSLGFGKSCCRECQLGIAESVDDILDENIGKAKRLCVDNLEL</sequence>
<gene>
    <name evidence="1" type="ORF">NC653_038462</name>
</gene>
<name>A0AAD6PTC5_9ROSI</name>
<reference evidence="1" key="1">
    <citation type="journal article" date="2023" name="Mol. Ecol. Resour.">
        <title>Chromosome-level genome assembly of a triploid poplar Populus alba 'Berolinensis'.</title>
        <authorList>
            <person name="Chen S."/>
            <person name="Yu Y."/>
            <person name="Wang X."/>
            <person name="Wang S."/>
            <person name="Zhang T."/>
            <person name="Zhou Y."/>
            <person name="He R."/>
            <person name="Meng N."/>
            <person name="Wang Y."/>
            <person name="Liu W."/>
            <person name="Liu Z."/>
            <person name="Liu J."/>
            <person name="Guo Q."/>
            <person name="Huang H."/>
            <person name="Sederoff R.R."/>
            <person name="Wang G."/>
            <person name="Qu G."/>
            <person name="Chen S."/>
        </authorList>
    </citation>
    <scope>NUCLEOTIDE SEQUENCE</scope>
    <source>
        <strain evidence="1">SC-2020</strain>
    </source>
</reference>
<dbReference type="Proteomes" id="UP001164929">
    <property type="component" value="Chromosome 17"/>
</dbReference>
<dbReference type="AlphaFoldDB" id="A0AAD6PTC5"/>
<organism evidence="1 2">
    <name type="scientific">Populus alba x Populus x berolinensis</name>
    <dbReference type="NCBI Taxonomy" id="444605"/>
    <lineage>
        <taxon>Eukaryota</taxon>
        <taxon>Viridiplantae</taxon>
        <taxon>Streptophyta</taxon>
        <taxon>Embryophyta</taxon>
        <taxon>Tracheophyta</taxon>
        <taxon>Spermatophyta</taxon>
        <taxon>Magnoliopsida</taxon>
        <taxon>eudicotyledons</taxon>
        <taxon>Gunneridae</taxon>
        <taxon>Pentapetalae</taxon>
        <taxon>rosids</taxon>
        <taxon>fabids</taxon>
        <taxon>Malpighiales</taxon>
        <taxon>Salicaceae</taxon>
        <taxon>Saliceae</taxon>
        <taxon>Populus</taxon>
    </lineage>
</organism>
<evidence type="ECO:0000313" key="2">
    <source>
        <dbReference type="Proteomes" id="UP001164929"/>
    </source>
</evidence>
<evidence type="ECO:0000313" key="1">
    <source>
        <dbReference type="EMBL" id="KAJ6960433.1"/>
    </source>
</evidence>
<dbReference type="EMBL" id="JAQIZT010000017">
    <property type="protein sequence ID" value="KAJ6960433.1"/>
    <property type="molecule type" value="Genomic_DNA"/>
</dbReference>
<keyword evidence="2" id="KW-1185">Reference proteome</keyword>
<protein>
    <submittedName>
        <fullName evidence="1">Uncharacterized protein</fullName>
    </submittedName>
</protein>
<proteinExistence type="predicted"/>
<comment type="caution">
    <text evidence="1">The sequence shown here is derived from an EMBL/GenBank/DDBJ whole genome shotgun (WGS) entry which is preliminary data.</text>
</comment>